<protein>
    <recommendedName>
        <fullName evidence="1">LPS-assembly protein LptD</fullName>
    </recommendedName>
</protein>
<keyword evidence="1" id="KW-0472">Membrane</keyword>
<dbReference type="GO" id="GO:0043165">
    <property type="term" value="P:Gram-negative-bacterium-type cell outer membrane assembly"/>
    <property type="evidence" value="ECO:0007669"/>
    <property type="project" value="UniProtKB-UniRule"/>
</dbReference>
<comment type="caution">
    <text evidence="3">The sequence shown here is derived from an EMBL/GenBank/DDBJ whole genome shotgun (WGS) entry which is preliminary data.</text>
</comment>
<comment type="subunit">
    <text evidence="1">Component of the lipopolysaccharide transport and assembly complex. Interacts with LptE and LptA.</text>
</comment>
<organism evidence="3 4">
    <name type="scientific">Noviherbaspirillum denitrificans</name>
    <dbReference type="NCBI Taxonomy" id="1968433"/>
    <lineage>
        <taxon>Bacteria</taxon>
        <taxon>Pseudomonadati</taxon>
        <taxon>Pseudomonadota</taxon>
        <taxon>Betaproteobacteria</taxon>
        <taxon>Burkholderiales</taxon>
        <taxon>Oxalobacteraceae</taxon>
        <taxon>Noviherbaspirillum</taxon>
    </lineage>
</organism>
<dbReference type="HAMAP" id="MF_01411">
    <property type="entry name" value="LPS_assembly_LptD"/>
    <property type="match status" value="1"/>
</dbReference>
<proteinExistence type="inferred from homology"/>
<dbReference type="Pfam" id="PF04453">
    <property type="entry name" value="LptD"/>
    <property type="match status" value="1"/>
</dbReference>
<evidence type="ECO:0000313" key="3">
    <source>
        <dbReference type="EMBL" id="OWW21990.1"/>
    </source>
</evidence>
<dbReference type="GO" id="GO:0015920">
    <property type="term" value="P:lipopolysaccharide transport"/>
    <property type="evidence" value="ECO:0007669"/>
    <property type="project" value="InterPro"/>
</dbReference>
<feature type="domain" description="LptD C-terminal" evidence="2">
    <location>
        <begin position="284"/>
        <end position="644"/>
    </location>
</feature>
<reference evidence="3 4" key="1">
    <citation type="submission" date="2016-02" db="EMBL/GenBank/DDBJ databases">
        <authorList>
            <person name="Wen L."/>
            <person name="He K."/>
            <person name="Yang H."/>
        </authorList>
    </citation>
    <scope>NUCLEOTIDE SEQUENCE [LARGE SCALE GENOMIC DNA]</scope>
    <source>
        <strain evidence="3 4">TSA40</strain>
    </source>
</reference>
<dbReference type="Proteomes" id="UP000197535">
    <property type="component" value="Unassembled WGS sequence"/>
</dbReference>
<dbReference type="EMBL" id="LSTO01000001">
    <property type="protein sequence ID" value="OWW21990.1"/>
    <property type="molecule type" value="Genomic_DNA"/>
</dbReference>
<feature type="signal peptide" evidence="1">
    <location>
        <begin position="1"/>
        <end position="31"/>
    </location>
</feature>
<keyword evidence="4" id="KW-1185">Reference proteome</keyword>
<evidence type="ECO:0000259" key="2">
    <source>
        <dbReference type="Pfam" id="PF04453"/>
    </source>
</evidence>
<comment type="caution">
    <text evidence="1">Lacks conserved residue(s) required for the propagation of feature annotation.</text>
</comment>
<dbReference type="GO" id="GO:0009279">
    <property type="term" value="C:cell outer membrane"/>
    <property type="evidence" value="ECO:0007669"/>
    <property type="project" value="UniProtKB-SubCell"/>
</dbReference>
<evidence type="ECO:0000313" key="4">
    <source>
        <dbReference type="Proteomes" id="UP000197535"/>
    </source>
</evidence>
<dbReference type="InterPro" id="IPR020889">
    <property type="entry name" value="LipoPS_assembly_LptD"/>
</dbReference>
<keyword evidence="1" id="KW-0998">Cell outer membrane</keyword>
<dbReference type="PANTHER" id="PTHR30189">
    <property type="entry name" value="LPS-ASSEMBLY PROTEIN"/>
    <property type="match status" value="1"/>
</dbReference>
<accession>A0A254TH72</accession>
<dbReference type="GO" id="GO:1990351">
    <property type="term" value="C:transporter complex"/>
    <property type="evidence" value="ECO:0007669"/>
    <property type="project" value="TreeGrafter"/>
</dbReference>
<evidence type="ECO:0000256" key="1">
    <source>
        <dbReference type="HAMAP-Rule" id="MF_01411"/>
    </source>
</evidence>
<dbReference type="AlphaFoldDB" id="A0A254TH72"/>
<dbReference type="InterPro" id="IPR050218">
    <property type="entry name" value="LptD"/>
</dbReference>
<dbReference type="InterPro" id="IPR007543">
    <property type="entry name" value="LptD_C"/>
</dbReference>
<gene>
    <name evidence="1" type="primary">lptD</name>
    <name evidence="3" type="ORF">AYR66_23375</name>
</gene>
<name>A0A254TH72_9BURK</name>
<comment type="function">
    <text evidence="1">Together with LptE, is involved in the assembly of lipopolysaccharide (LPS) at the surface of the outer membrane.</text>
</comment>
<feature type="chain" id="PRO_5013416628" description="LPS-assembly protein LptD" evidence="1">
    <location>
        <begin position="32"/>
        <end position="726"/>
    </location>
</feature>
<sequence precursor="true">MNRFPAFPPSQLRLRILAALAVMALPAAVPAQDVKGGNAQEKELPATIRAEQMTGRPDREVFLERDVEIIRGPTTINADKATYHIVEDEVEAHGNIRMRRFGDSYTGEDLRLKIEASEGFVLKPTYHLQRNNAQGAAERIDFEGEDRATVYEGSYSTCEGPDPDWYLKSGKLDLDQAREEGVAHRTLVYFKGVPILAAPAMSFPLTDSRKSGALPPTIGTTNRGGLEVTVPYYFNIAPNRDVTLYPKIYARRGLQLGAEGRYLGEDYFGQTRFEYLPSDQQTKTDRYAITSTHTQFLAPGLAWTWNLNSASDDDYPTDFSRTITAAKQRLLLRDTALTYGTALWQASARASNFQVLQDPIVPIVRPYDRLPQVTFHAGKQDVNGFDWDVDSELTRFWHPTLLRGDRFLVNPRIAYPMIQPGYFITPKLSLHSTRYSLDSRTPVPNDNLSRTLPTLSLDSGLVFERDARFFGRDMIQTLEPRLFYVYTPYKDQTAFPNFDTAEADLSFAQLFSENRFVGNDRISDANQVTAAMISRYIEPTGAERMRFALGQRFYFTEQRVTLGGARNESRSDLLLSAYGQLMQGLSVEGNVQYSQTLNSMSRANYGVRWQPAPKRVLNLQYRRARLNNLEQVDVSGQWPIAERWYGVARMNYSLPDSKVAEGLLGMEYKADCWVFRIVGQRTPTATGLTNTALFFQLELSGLTRLGSNPLEALRANIPGYQLVNQP</sequence>
<keyword evidence="1" id="KW-0732">Signal</keyword>
<comment type="subcellular location">
    <subcellularLocation>
        <location evidence="1">Cell outer membrane</location>
    </subcellularLocation>
</comment>
<dbReference type="PANTHER" id="PTHR30189:SF1">
    <property type="entry name" value="LPS-ASSEMBLY PROTEIN LPTD"/>
    <property type="match status" value="1"/>
</dbReference>
<comment type="similarity">
    <text evidence="1">Belongs to the LptD family.</text>
</comment>